<evidence type="ECO:0000313" key="6">
    <source>
        <dbReference type="EMBL" id="MCC2136371.1"/>
    </source>
</evidence>
<gene>
    <name evidence="6" type="ORF">LKD31_05005</name>
</gene>
<dbReference type="EMBL" id="JAJEQC010000004">
    <property type="protein sequence ID" value="MCC2136371.1"/>
    <property type="molecule type" value="Genomic_DNA"/>
</dbReference>
<dbReference type="Gene3D" id="3.40.50.300">
    <property type="entry name" value="P-loop containing nucleotide triphosphate hydrolases"/>
    <property type="match status" value="1"/>
</dbReference>
<dbReference type="Proteomes" id="UP001199424">
    <property type="component" value="Unassembled WGS sequence"/>
</dbReference>
<keyword evidence="7" id="KW-1185">Reference proteome</keyword>
<dbReference type="GO" id="GO:0005886">
    <property type="term" value="C:plasma membrane"/>
    <property type="evidence" value="ECO:0007669"/>
    <property type="project" value="TreeGrafter"/>
</dbReference>
<dbReference type="SMART" id="SM00382">
    <property type="entry name" value="AAA"/>
    <property type="match status" value="1"/>
</dbReference>
<keyword evidence="4 6" id="KW-0067">ATP-binding</keyword>
<dbReference type="PANTHER" id="PTHR24220:SF689">
    <property type="entry name" value="LIPOPROTEIN-RELEASING SYSTEM ATP-BINDING PROTEIN LOLD"/>
    <property type="match status" value="1"/>
</dbReference>
<dbReference type="InterPro" id="IPR003593">
    <property type="entry name" value="AAA+_ATPase"/>
</dbReference>
<dbReference type="InterPro" id="IPR027417">
    <property type="entry name" value="P-loop_NTPase"/>
</dbReference>
<keyword evidence="3" id="KW-0547">Nucleotide-binding</keyword>
<evidence type="ECO:0000256" key="3">
    <source>
        <dbReference type="ARBA" id="ARBA00022741"/>
    </source>
</evidence>
<keyword evidence="2" id="KW-0813">Transport</keyword>
<sequence>MAVLAAENVSYTYQSKYQKVQALKNVSCTFEAGKFYAIVGQSGSGKTTLLSMLAGLGTPSDGEIIANGKTLKEIGSERHRRENVTVIYQSFNLFPTLNILENVMYPMQISKKPTKEAKIKAKELLNSVGLGDVDPRKLPAMLSGGQQQRVAIARALASDAKVILADEPTGNLDTENGKIVIDLLKKLVQDENYCVIVVTHDPGIAAQADIVYKMQDGRLAVEC</sequence>
<dbReference type="GO" id="GO:0005524">
    <property type="term" value="F:ATP binding"/>
    <property type="evidence" value="ECO:0007669"/>
    <property type="project" value="UniProtKB-KW"/>
</dbReference>
<dbReference type="PROSITE" id="PS00211">
    <property type="entry name" value="ABC_TRANSPORTER_1"/>
    <property type="match status" value="1"/>
</dbReference>
<reference evidence="6" key="1">
    <citation type="submission" date="2021-10" db="EMBL/GenBank/DDBJ databases">
        <title>Anaerobic single-cell dispensing facilitates the cultivation of human gut bacteria.</title>
        <authorList>
            <person name="Afrizal A."/>
        </authorList>
    </citation>
    <scope>NUCLEOTIDE SEQUENCE</scope>
    <source>
        <strain evidence="6">CLA-AA-H250</strain>
    </source>
</reference>
<proteinExistence type="inferred from homology"/>
<dbReference type="AlphaFoldDB" id="A0AAE3ALA8"/>
<dbReference type="GO" id="GO:0016887">
    <property type="term" value="F:ATP hydrolysis activity"/>
    <property type="evidence" value="ECO:0007669"/>
    <property type="project" value="InterPro"/>
</dbReference>
<dbReference type="PROSITE" id="PS50893">
    <property type="entry name" value="ABC_TRANSPORTER_2"/>
    <property type="match status" value="1"/>
</dbReference>
<dbReference type="PANTHER" id="PTHR24220">
    <property type="entry name" value="IMPORT ATP-BINDING PROTEIN"/>
    <property type="match status" value="1"/>
</dbReference>
<evidence type="ECO:0000259" key="5">
    <source>
        <dbReference type="PROSITE" id="PS50893"/>
    </source>
</evidence>
<dbReference type="InterPro" id="IPR017871">
    <property type="entry name" value="ABC_transporter-like_CS"/>
</dbReference>
<dbReference type="GO" id="GO:0022857">
    <property type="term" value="F:transmembrane transporter activity"/>
    <property type="evidence" value="ECO:0007669"/>
    <property type="project" value="TreeGrafter"/>
</dbReference>
<comment type="caution">
    <text evidence="6">The sequence shown here is derived from an EMBL/GenBank/DDBJ whole genome shotgun (WGS) entry which is preliminary data.</text>
</comment>
<dbReference type="CDD" id="cd03255">
    <property type="entry name" value="ABC_MJ0796_LolCDE_FtsE"/>
    <property type="match status" value="1"/>
</dbReference>
<dbReference type="SUPFAM" id="SSF52540">
    <property type="entry name" value="P-loop containing nucleoside triphosphate hydrolases"/>
    <property type="match status" value="1"/>
</dbReference>
<dbReference type="RefSeq" id="WP_308448875.1">
    <property type="nucleotide sequence ID" value="NZ_JAJEQC010000004.1"/>
</dbReference>
<comment type="similarity">
    <text evidence="1">Belongs to the ABC transporter superfamily.</text>
</comment>
<dbReference type="Pfam" id="PF00005">
    <property type="entry name" value="ABC_tran"/>
    <property type="match status" value="1"/>
</dbReference>
<organism evidence="6 7">
    <name type="scientific">Hominenteromicrobium mulieris</name>
    <dbReference type="NCBI Taxonomy" id="2885357"/>
    <lineage>
        <taxon>Bacteria</taxon>
        <taxon>Bacillati</taxon>
        <taxon>Bacillota</taxon>
        <taxon>Clostridia</taxon>
        <taxon>Eubacteriales</taxon>
        <taxon>Oscillospiraceae</taxon>
        <taxon>Hominenteromicrobium</taxon>
    </lineage>
</organism>
<feature type="domain" description="ABC transporter" evidence="5">
    <location>
        <begin position="4"/>
        <end position="223"/>
    </location>
</feature>
<evidence type="ECO:0000256" key="1">
    <source>
        <dbReference type="ARBA" id="ARBA00005417"/>
    </source>
</evidence>
<dbReference type="FunFam" id="3.40.50.300:FF:000056">
    <property type="entry name" value="Cell division ATP-binding protein FtsE"/>
    <property type="match status" value="1"/>
</dbReference>
<name>A0AAE3ALA8_9FIRM</name>
<dbReference type="InterPro" id="IPR015854">
    <property type="entry name" value="ABC_transpr_LolD-like"/>
</dbReference>
<dbReference type="InterPro" id="IPR003439">
    <property type="entry name" value="ABC_transporter-like_ATP-bd"/>
</dbReference>
<accession>A0AAE3ALA8</accession>
<protein>
    <submittedName>
        <fullName evidence="6">ABC transporter ATP-binding protein</fullName>
    </submittedName>
</protein>
<evidence type="ECO:0000256" key="2">
    <source>
        <dbReference type="ARBA" id="ARBA00022448"/>
    </source>
</evidence>
<dbReference type="InterPro" id="IPR017911">
    <property type="entry name" value="MacB-like_ATP-bd"/>
</dbReference>
<evidence type="ECO:0000256" key="4">
    <source>
        <dbReference type="ARBA" id="ARBA00022840"/>
    </source>
</evidence>
<evidence type="ECO:0000313" key="7">
    <source>
        <dbReference type="Proteomes" id="UP001199424"/>
    </source>
</evidence>